<dbReference type="AlphaFoldDB" id="A0A5B7K4H5"/>
<dbReference type="EMBL" id="VSRR010121340">
    <property type="protein sequence ID" value="MPD00099.1"/>
    <property type="molecule type" value="Genomic_DNA"/>
</dbReference>
<name>A0A5B7K4H5_PORTR</name>
<evidence type="ECO:0000313" key="1">
    <source>
        <dbReference type="EMBL" id="MPD00099.1"/>
    </source>
</evidence>
<reference evidence="1 2" key="1">
    <citation type="submission" date="2019-05" db="EMBL/GenBank/DDBJ databases">
        <title>Another draft genome of Portunus trituberculatus and its Hox gene families provides insights of decapod evolution.</title>
        <authorList>
            <person name="Jeong J.-H."/>
            <person name="Song I."/>
            <person name="Kim S."/>
            <person name="Choi T."/>
            <person name="Kim D."/>
            <person name="Ryu S."/>
            <person name="Kim W."/>
        </authorList>
    </citation>
    <scope>NUCLEOTIDE SEQUENCE [LARGE SCALE GENOMIC DNA]</scope>
    <source>
        <tissue evidence="1">Muscle</tissue>
    </source>
</reference>
<sequence>MGGVGYGGFSFRGYIYRVAGQLWFIHVSLSRFVPALVLRIGVIV</sequence>
<keyword evidence="2" id="KW-1185">Reference proteome</keyword>
<gene>
    <name evidence="1" type="ORF">E2C01_095549</name>
</gene>
<organism evidence="1 2">
    <name type="scientific">Portunus trituberculatus</name>
    <name type="common">Swimming crab</name>
    <name type="synonym">Neptunus trituberculatus</name>
    <dbReference type="NCBI Taxonomy" id="210409"/>
    <lineage>
        <taxon>Eukaryota</taxon>
        <taxon>Metazoa</taxon>
        <taxon>Ecdysozoa</taxon>
        <taxon>Arthropoda</taxon>
        <taxon>Crustacea</taxon>
        <taxon>Multicrustacea</taxon>
        <taxon>Malacostraca</taxon>
        <taxon>Eumalacostraca</taxon>
        <taxon>Eucarida</taxon>
        <taxon>Decapoda</taxon>
        <taxon>Pleocyemata</taxon>
        <taxon>Brachyura</taxon>
        <taxon>Eubrachyura</taxon>
        <taxon>Portunoidea</taxon>
        <taxon>Portunidae</taxon>
        <taxon>Portuninae</taxon>
        <taxon>Portunus</taxon>
    </lineage>
</organism>
<dbReference type="Proteomes" id="UP000324222">
    <property type="component" value="Unassembled WGS sequence"/>
</dbReference>
<evidence type="ECO:0000313" key="2">
    <source>
        <dbReference type="Proteomes" id="UP000324222"/>
    </source>
</evidence>
<accession>A0A5B7K4H5</accession>
<comment type="caution">
    <text evidence="1">The sequence shown here is derived from an EMBL/GenBank/DDBJ whole genome shotgun (WGS) entry which is preliminary data.</text>
</comment>
<proteinExistence type="predicted"/>
<protein>
    <submittedName>
        <fullName evidence="1">Uncharacterized protein</fullName>
    </submittedName>
</protein>